<dbReference type="Pfam" id="PF07247">
    <property type="entry name" value="AATase"/>
    <property type="match status" value="1"/>
</dbReference>
<reference evidence="1" key="1">
    <citation type="submission" date="2021-01" db="UniProtKB">
        <authorList>
            <consortium name="EnsemblPlants"/>
        </authorList>
    </citation>
    <scope>IDENTIFICATION</scope>
</reference>
<dbReference type="Gramene" id="Kaladp0059s0079.1.v1.1">
    <property type="protein sequence ID" value="Kaladp0059s0079.1.v1.1"/>
    <property type="gene ID" value="Kaladp0059s0079.v1.1"/>
</dbReference>
<dbReference type="PANTHER" id="PTHR34375:SF2">
    <property type="entry name" value="GATA ZINC FINGER PROTEIN"/>
    <property type="match status" value="1"/>
</dbReference>
<sequence length="249" mass="27391">MLGYSLNSFRLSNLNFHDASSPRSSQVIRLQMNADDTDQLLKACKSRDVKLSGVLAAAGIVAARSSKELPDGQWEKYSVTTLVDCRPFLEPSLPCNHIGFYHSAIINSHDIKGGENIWDLAERTHKSFENAKNSNKHFTDMGDLNFLMLRALENPGLTPSGSLRTCLISVFEDAIFDQSNEQWEELGLEDCLGCASVHGIGPAIAIFHKVQDGELDCACVYPSPLLQREPMNGVVETMKKVLVEGCSMG</sequence>
<protein>
    <submittedName>
        <fullName evidence="1">Uncharacterized protein</fullName>
    </submittedName>
</protein>
<accession>A0A7N0UAW7</accession>
<dbReference type="SUPFAM" id="SSF52777">
    <property type="entry name" value="CoA-dependent acyltransferases"/>
    <property type="match status" value="1"/>
</dbReference>
<dbReference type="Proteomes" id="UP000594263">
    <property type="component" value="Unplaced"/>
</dbReference>
<dbReference type="InterPro" id="IPR010828">
    <property type="entry name" value="Atf2/Sli1-like"/>
</dbReference>
<evidence type="ECO:0000313" key="2">
    <source>
        <dbReference type="Proteomes" id="UP000594263"/>
    </source>
</evidence>
<keyword evidence="2" id="KW-1185">Reference proteome</keyword>
<dbReference type="Gene3D" id="3.30.559.30">
    <property type="entry name" value="Nonribosomal peptide synthetase, condensation domain"/>
    <property type="match status" value="1"/>
</dbReference>
<dbReference type="AlphaFoldDB" id="A0A7N0UAW7"/>
<name>A0A7N0UAW7_KALFE</name>
<evidence type="ECO:0000313" key="1">
    <source>
        <dbReference type="EnsemblPlants" id="Kaladp0059s0079.1.v1.1"/>
    </source>
</evidence>
<proteinExistence type="predicted"/>
<organism evidence="1 2">
    <name type="scientific">Kalanchoe fedtschenkoi</name>
    <name type="common">Lavender scallops</name>
    <name type="synonym">South American air plant</name>
    <dbReference type="NCBI Taxonomy" id="63787"/>
    <lineage>
        <taxon>Eukaryota</taxon>
        <taxon>Viridiplantae</taxon>
        <taxon>Streptophyta</taxon>
        <taxon>Embryophyta</taxon>
        <taxon>Tracheophyta</taxon>
        <taxon>Spermatophyta</taxon>
        <taxon>Magnoliopsida</taxon>
        <taxon>eudicotyledons</taxon>
        <taxon>Gunneridae</taxon>
        <taxon>Pentapetalae</taxon>
        <taxon>Saxifragales</taxon>
        <taxon>Crassulaceae</taxon>
        <taxon>Kalanchoe</taxon>
    </lineage>
</organism>
<dbReference type="EnsemblPlants" id="Kaladp0059s0079.1.v1.1">
    <property type="protein sequence ID" value="Kaladp0059s0079.1.v1.1"/>
    <property type="gene ID" value="Kaladp0059s0079.v1.1"/>
</dbReference>
<dbReference type="OMA" id="MQMLIKC"/>
<dbReference type="PANTHER" id="PTHR34375">
    <property type="entry name" value="GATA ZINC FINGER PROTEIN-RELATED"/>
    <property type="match status" value="1"/>
</dbReference>